<keyword evidence="4" id="KW-1185">Reference proteome</keyword>
<gene>
    <name evidence="3" type="ORF">SE17_13575</name>
</gene>
<feature type="domain" description="Tyrosine specific protein phosphatases" evidence="2">
    <location>
        <begin position="110"/>
        <end position="157"/>
    </location>
</feature>
<dbReference type="GO" id="GO:0004721">
    <property type="term" value="F:phosphoprotein phosphatase activity"/>
    <property type="evidence" value="ECO:0007669"/>
    <property type="project" value="InterPro"/>
</dbReference>
<sequence>MTNQPEFDRYMMLEGSYNIRDVGGYATRDGRRVRWRRLLRSDSLHALTPASQQMLRDHGLRTIIDLRRPSEAARKPNVFATVAGMDYRNMPLFDDRAADTVDAPAETLEELYVRYVDMCQAQFGAILNTVAATADAPLLVHCAVGKDRTGLVVALTLGALGVAPEIIAQDYALSYARLEPLFVRERPEVAPERLARYERMIQSPREAMEHVLAHIDARYGGMGAYIAALGLGAPQIERLRSELLEE</sequence>
<organism evidence="3 4">
    <name type="scientific">Kouleothrix aurantiaca</name>
    <dbReference type="NCBI Taxonomy" id="186479"/>
    <lineage>
        <taxon>Bacteria</taxon>
        <taxon>Bacillati</taxon>
        <taxon>Chloroflexota</taxon>
        <taxon>Chloroflexia</taxon>
        <taxon>Chloroflexales</taxon>
        <taxon>Roseiflexineae</taxon>
        <taxon>Roseiflexaceae</taxon>
        <taxon>Kouleothrix</taxon>
    </lineage>
</organism>
<dbReference type="AlphaFoldDB" id="A0A0N8PSH7"/>
<comment type="caution">
    <text evidence="3">The sequence shown here is derived from an EMBL/GenBank/DDBJ whole genome shotgun (WGS) entry which is preliminary data.</text>
</comment>
<protein>
    <recommendedName>
        <fullName evidence="2">Tyrosine specific protein phosphatases domain-containing protein</fullName>
    </recommendedName>
</protein>
<dbReference type="EMBL" id="LJCR01000441">
    <property type="protein sequence ID" value="KPV52757.1"/>
    <property type="molecule type" value="Genomic_DNA"/>
</dbReference>
<dbReference type="PANTHER" id="PTHR31126">
    <property type="entry name" value="TYROSINE-PROTEIN PHOSPHATASE"/>
    <property type="match status" value="1"/>
</dbReference>
<evidence type="ECO:0000313" key="4">
    <source>
        <dbReference type="Proteomes" id="UP000050509"/>
    </source>
</evidence>
<accession>A0A0N8PSH7</accession>
<name>A0A0N8PSH7_9CHLR</name>
<dbReference type="PROSITE" id="PS50056">
    <property type="entry name" value="TYR_PHOSPHATASE_2"/>
    <property type="match status" value="1"/>
</dbReference>
<comment type="similarity">
    <text evidence="1">Belongs to the protein-tyrosine phosphatase family.</text>
</comment>
<dbReference type="PATRIC" id="fig|186479.3.peg.8309"/>
<dbReference type="Gene3D" id="3.90.190.10">
    <property type="entry name" value="Protein tyrosine phosphatase superfamily"/>
    <property type="match status" value="1"/>
</dbReference>
<evidence type="ECO:0000256" key="1">
    <source>
        <dbReference type="ARBA" id="ARBA00009580"/>
    </source>
</evidence>
<dbReference type="PROSITE" id="PS00383">
    <property type="entry name" value="TYR_PHOSPHATASE_1"/>
    <property type="match status" value="1"/>
</dbReference>
<dbReference type="InterPro" id="IPR000387">
    <property type="entry name" value="Tyr_Pase_dom"/>
</dbReference>
<evidence type="ECO:0000259" key="2">
    <source>
        <dbReference type="PROSITE" id="PS50056"/>
    </source>
</evidence>
<dbReference type="Pfam" id="PF13350">
    <property type="entry name" value="Y_phosphatase3"/>
    <property type="match status" value="1"/>
</dbReference>
<dbReference type="InterPro" id="IPR026893">
    <property type="entry name" value="Tyr/Ser_Pase_IphP-type"/>
</dbReference>
<dbReference type="SUPFAM" id="SSF52799">
    <property type="entry name" value="(Phosphotyrosine protein) phosphatases II"/>
    <property type="match status" value="1"/>
</dbReference>
<dbReference type="InterPro" id="IPR029021">
    <property type="entry name" value="Prot-tyrosine_phosphatase-like"/>
</dbReference>
<dbReference type="Proteomes" id="UP000050509">
    <property type="component" value="Unassembled WGS sequence"/>
</dbReference>
<reference evidence="3 4" key="1">
    <citation type="submission" date="2015-09" db="EMBL/GenBank/DDBJ databases">
        <title>Draft genome sequence of Kouleothrix aurantiaca JCM 19913.</title>
        <authorList>
            <person name="Hemp J."/>
        </authorList>
    </citation>
    <scope>NUCLEOTIDE SEQUENCE [LARGE SCALE GENOMIC DNA]</scope>
    <source>
        <strain evidence="3 4">COM-B</strain>
    </source>
</reference>
<proteinExistence type="inferred from homology"/>
<dbReference type="PANTHER" id="PTHR31126:SF1">
    <property type="entry name" value="TYROSINE SPECIFIC PROTEIN PHOSPHATASES DOMAIN-CONTAINING PROTEIN"/>
    <property type="match status" value="1"/>
</dbReference>
<dbReference type="InterPro" id="IPR016130">
    <property type="entry name" value="Tyr_Pase_AS"/>
</dbReference>
<evidence type="ECO:0000313" key="3">
    <source>
        <dbReference type="EMBL" id="KPV52757.1"/>
    </source>
</evidence>